<dbReference type="InterPro" id="IPR001638">
    <property type="entry name" value="Solute-binding_3/MltF_N"/>
</dbReference>
<dbReference type="SUPFAM" id="SSF53850">
    <property type="entry name" value="Periplasmic binding protein-like II"/>
    <property type="match status" value="1"/>
</dbReference>
<keyword evidence="5" id="KW-1185">Reference proteome</keyword>
<feature type="chain" id="PRO_5045253487" evidence="2">
    <location>
        <begin position="33"/>
        <end position="277"/>
    </location>
</feature>
<dbReference type="RefSeq" id="WP_315650864.1">
    <property type="nucleotide sequence ID" value="NZ_JAVXZY010000005.1"/>
</dbReference>
<comment type="caution">
    <text evidence="4">The sequence shown here is derived from an EMBL/GenBank/DDBJ whole genome shotgun (WGS) entry which is preliminary data.</text>
</comment>
<gene>
    <name evidence="4" type="ORF">RQP53_13585</name>
</gene>
<dbReference type="PANTHER" id="PTHR35936">
    <property type="entry name" value="MEMBRANE-BOUND LYTIC MUREIN TRANSGLYCOSYLASE F"/>
    <property type="match status" value="1"/>
</dbReference>
<evidence type="ECO:0000313" key="4">
    <source>
        <dbReference type="EMBL" id="MDT9000300.1"/>
    </source>
</evidence>
<dbReference type="EMBL" id="JAVXZY010000005">
    <property type="protein sequence ID" value="MDT9000300.1"/>
    <property type="molecule type" value="Genomic_DNA"/>
</dbReference>
<dbReference type="PANTHER" id="PTHR35936:SF6">
    <property type="entry name" value="AMINO ACID ABC TRANSPORTER SUBSTRATE-BINDING PAAT FAMILY PROTEIN"/>
    <property type="match status" value="1"/>
</dbReference>
<evidence type="ECO:0000313" key="5">
    <source>
        <dbReference type="Proteomes" id="UP001246372"/>
    </source>
</evidence>
<protein>
    <submittedName>
        <fullName evidence="4">Transporter substrate-binding domain-containing protein</fullName>
    </submittedName>
</protein>
<sequence length="277" mass="31496">MQDAKRKPWHRWMKAVGPIVLLALFGGLPAQATESCNKLVASGNPQYPPYLWRDPDDESRLIGANAELMQWLAKELGVSIETRYVGPWGRVQEEMRAGRIDLIAGAFYTQARTEYMDYFHPAFRDTRSAVWTRAKFKLNYRRWGDLVGLQGVTVINNSFGEDFDRYARDSLKITQVASLEQAIQILQRGRADYLVYEDSPGDAFLAKMGISDVKQLPTPVANENLFLTLSHRSACNTPELRGKLARAMYKLGKQSPMPILLEQSIQLWRRQNQSASP</sequence>
<name>A0ABU3PCI5_9BURK</name>
<keyword evidence="1 2" id="KW-0732">Signal</keyword>
<evidence type="ECO:0000256" key="1">
    <source>
        <dbReference type="ARBA" id="ARBA00022729"/>
    </source>
</evidence>
<evidence type="ECO:0000256" key="2">
    <source>
        <dbReference type="SAM" id="SignalP"/>
    </source>
</evidence>
<feature type="domain" description="Solute-binding protein family 3/N-terminal" evidence="3">
    <location>
        <begin position="38"/>
        <end position="272"/>
    </location>
</feature>
<feature type="signal peptide" evidence="2">
    <location>
        <begin position="1"/>
        <end position="32"/>
    </location>
</feature>
<dbReference type="SMART" id="SM00062">
    <property type="entry name" value="PBPb"/>
    <property type="match status" value="1"/>
</dbReference>
<evidence type="ECO:0000259" key="3">
    <source>
        <dbReference type="SMART" id="SM00062"/>
    </source>
</evidence>
<organism evidence="4 5">
    <name type="scientific">Roseateles aquae</name>
    <dbReference type="NCBI Taxonomy" id="3077235"/>
    <lineage>
        <taxon>Bacteria</taxon>
        <taxon>Pseudomonadati</taxon>
        <taxon>Pseudomonadota</taxon>
        <taxon>Betaproteobacteria</taxon>
        <taxon>Burkholderiales</taxon>
        <taxon>Sphaerotilaceae</taxon>
        <taxon>Roseateles</taxon>
    </lineage>
</organism>
<dbReference type="Pfam" id="PF00497">
    <property type="entry name" value="SBP_bac_3"/>
    <property type="match status" value="1"/>
</dbReference>
<reference evidence="4" key="1">
    <citation type="submission" date="2023-09" db="EMBL/GenBank/DDBJ databases">
        <title>Paucibacter sp. APW11 Genome sequencing and assembly.</title>
        <authorList>
            <person name="Kim I."/>
        </authorList>
    </citation>
    <scope>NUCLEOTIDE SEQUENCE</scope>
    <source>
        <strain evidence="4">APW11</strain>
    </source>
</reference>
<proteinExistence type="predicted"/>
<dbReference type="Proteomes" id="UP001246372">
    <property type="component" value="Unassembled WGS sequence"/>
</dbReference>
<accession>A0ABU3PCI5</accession>
<dbReference type="Gene3D" id="3.40.190.10">
    <property type="entry name" value="Periplasmic binding protein-like II"/>
    <property type="match status" value="2"/>
</dbReference>